<sequence>MSGYHTNIEKAVKENLFFRKVLFTGNKSQLVLMTLKPNEEIGMEVHNENDQFFRFEEGHGKVIIGTEEFIVGPDDVVIIPSGENHNIINTSESEYLKLYTIYSPAHHPDGTIHETKEIAEEAEKAEHE</sequence>
<evidence type="ECO:0000313" key="2">
    <source>
        <dbReference type="EMBL" id="KKP31476.1"/>
    </source>
</evidence>
<reference evidence="2 3" key="1">
    <citation type="journal article" date="2015" name="Nature">
        <title>rRNA introns, odd ribosomes, and small enigmatic genomes across a large radiation of phyla.</title>
        <authorList>
            <person name="Brown C.T."/>
            <person name="Hug L.A."/>
            <person name="Thomas B.C."/>
            <person name="Sharon I."/>
            <person name="Castelle C.J."/>
            <person name="Singh A."/>
            <person name="Wilkins M.J."/>
            <person name="Williams K.H."/>
            <person name="Banfield J.F."/>
        </authorList>
    </citation>
    <scope>NUCLEOTIDE SEQUENCE [LARGE SCALE GENOMIC DNA]</scope>
</reference>
<dbReference type="Proteomes" id="UP000034803">
    <property type="component" value="Unassembled WGS sequence"/>
</dbReference>
<dbReference type="EMBL" id="LBOI01000009">
    <property type="protein sequence ID" value="KKP31476.1"/>
    <property type="molecule type" value="Genomic_DNA"/>
</dbReference>
<evidence type="ECO:0000259" key="1">
    <source>
        <dbReference type="Pfam" id="PF07883"/>
    </source>
</evidence>
<dbReference type="PATRIC" id="fig|1618586.3.peg.562"/>
<dbReference type="CDD" id="cd02223">
    <property type="entry name" value="cupin_Bh2720-like"/>
    <property type="match status" value="1"/>
</dbReference>
<comment type="caution">
    <text evidence="2">The sequence shown here is derived from an EMBL/GenBank/DDBJ whole genome shotgun (WGS) entry which is preliminary data.</text>
</comment>
<name>A0A0F9YYE9_9BACT</name>
<dbReference type="PANTHER" id="PTHR43346:SF1">
    <property type="entry name" value="QUERCETIN 2,3-DIOXYGENASE-RELATED"/>
    <property type="match status" value="1"/>
</dbReference>
<protein>
    <recommendedName>
        <fullName evidence="1">Cupin type-2 domain-containing protein</fullName>
    </recommendedName>
</protein>
<dbReference type="SUPFAM" id="SSF51182">
    <property type="entry name" value="RmlC-like cupins"/>
    <property type="match status" value="1"/>
</dbReference>
<dbReference type="InterPro" id="IPR052538">
    <property type="entry name" value="Flavonoid_dioxygenase-like"/>
</dbReference>
<proteinExistence type="predicted"/>
<gene>
    <name evidence="2" type="ORF">UR21_C0009G0057</name>
</gene>
<dbReference type="InterPro" id="IPR013096">
    <property type="entry name" value="Cupin_2"/>
</dbReference>
<evidence type="ECO:0000313" key="3">
    <source>
        <dbReference type="Proteomes" id="UP000034803"/>
    </source>
</evidence>
<dbReference type="AlphaFoldDB" id="A0A0F9YYE9"/>
<feature type="domain" description="Cupin type-2" evidence="1">
    <location>
        <begin position="32"/>
        <end position="102"/>
    </location>
</feature>
<dbReference type="InterPro" id="IPR014710">
    <property type="entry name" value="RmlC-like_jellyroll"/>
</dbReference>
<accession>A0A0F9YYE9</accession>
<dbReference type="Pfam" id="PF07883">
    <property type="entry name" value="Cupin_2"/>
    <property type="match status" value="1"/>
</dbReference>
<dbReference type="Gene3D" id="2.60.120.10">
    <property type="entry name" value="Jelly Rolls"/>
    <property type="match status" value="1"/>
</dbReference>
<organism evidence="2 3">
    <name type="scientific">Candidatus Woesebacteria bacterium GW2011_GWC2_31_9</name>
    <dbReference type="NCBI Taxonomy" id="1618586"/>
    <lineage>
        <taxon>Bacteria</taxon>
        <taxon>Candidatus Woeseibacteriota</taxon>
    </lineage>
</organism>
<dbReference type="PANTHER" id="PTHR43346">
    <property type="entry name" value="LIGAND BINDING DOMAIN PROTEIN, PUTATIVE (AFU_ORTHOLOGUE AFUA_6G14370)-RELATED"/>
    <property type="match status" value="1"/>
</dbReference>
<dbReference type="InterPro" id="IPR011051">
    <property type="entry name" value="RmlC_Cupin_sf"/>
</dbReference>